<dbReference type="InterPro" id="IPR036388">
    <property type="entry name" value="WH-like_DNA-bd_sf"/>
</dbReference>
<organism evidence="6 7">
    <name type="scientific">Zoogloea oryzae</name>
    <dbReference type="NCBI Taxonomy" id="310767"/>
    <lineage>
        <taxon>Bacteria</taxon>
        <taxon>Pseudomonadati</taxon>
        <taxon>Pseudomonadota</taxon>
        <taxon>Betaproteobacteria</taxon>
        <taxon>Rhodocyclales</taxon>
        <taxon>Zoogloeaceae</taxon>
        <taxon>Zoogloea</taxon>
    </lineage>
</organism>
<dbReference type="Pfam" id="PF03466">
    <property type="entry name" value="LysR_substrate"/>
    <property type="match status" value="1"/>
</dbReference>
<evidence type="ECO:0000313" key="7">
    <source>
        <dbReference type="Proteomes" id="UP001157167"/>
    </source>
</evidence>
<name>A0ABQ6FDD4_9RHOO</name>
<reference evidence="7" key="1">
    <citation type="journal article" date="2019" name="Int. J. Syst. Evol. Microbiol.">
        <title>The Global Catalogue of Microorganisms (GCM) 10K type strain sequencing project: providing services to taxonomists for standard genome sequencing and annotation.</title>
        <authorList>
            <consortium name="The Broad Institute Genomics Platform"/>
            <consortium name="The Broad Institute Genome Sequencing Center for Infectious Disease"/>
            <person name="Wu L."/>
            <person name="Ma J."/>
        </authorList>
    </citation>
    <scope>NUCLEOTIDE SEQUENCE [LARGE SCALE GENOMIC DNA]</scope>
    <source>
        <strain evidence="7">NBRC 102407</strain>
    </source>
</reference>
<evidence type="ECO:0000256" key="3">
    <source>
        <dbReference type="ARBA" id="ARBA00023125"/>
    </source>
</evidence>
<accession>A0ABQ6FDD4</accession>
<comment type="similarity">
    <text evidence="1">Belongs to the LysR transcriptional regulatory family.</text>
</comment>
<dbReference type="Gene3D" id="3.40.190.10">
    <property type="entry name" value="Periplasmic binding protein-like II"/>
    <property type="match status" value="2"/>
</dbReference>
<proteinExistence type="inferred from homology"/>
<dbReference type="Proteomes" id="UP001157167">
    <property type="component" value="Unassembled WGS sequence"/>
</dbReference>
<feature type="domain" description="HTH lysR-type" evidence="5">
    <location>
        <begin position="17"/>
        <end position="66"/>
    </location>
</feature>
<evidence type="ECO:0000259" key="5">
    <source>
        <dbReference type="PROSITE" id="PS50931"/>
    </source>
</evidence>
<evidence type="ECO:0000313" key="6">
    <source>
        <dbReference type="EMBL" id="GLT22591.1"/>
    </source>
</evidence>
<dbReference type="SUPFAM" id="SSF46785">
    <property type="entry name" value="Winged helix' DNA-binding domain"/>
    <property type="match status" value="1"/>
</dbReference>
<dbReference type="PANTHER" id="PTHR30537:SF74">
    <property type="entry name" value="HTH-TYPE TRANSCRIPTIONAL REGULATOR TRPI"/>
    <property type="match status" value="1"/>
</dbReference>
<dbReference type="PRINTS" id="PR00039">
    <property type="entry name" value="HTHLYSR"/>
</dbReference>
<protein>
    <submittedName>
        <fullName evidence="6">LysR family transcriptional regulator</fullName>
    </submittedName>
</protein>
<dbReference type="RefSeq" id="WP_284187887.1">
    <property type="nucleotide sequence ID" value="NZ_BSPX01000028.1"/>
</dbReference>
<sequence>MQNPIRQLTCLAPLQGFEATARHLSFTLAAAELCLTQSAISRQVQALEEQLGVPLFVRGHRKLTLTPAGEAMLASIQEVFRTLTRTVESIRVGQRRPVTLSTTIGIAALWLVPRLSRFLAEHPEIDVRISANNRLVDIQREGIDLALRYVMADPPPPASHLLFGEDIFPVATAEVLGELAVRPARAEDIARLTLLNYDDSTPEPWLEWSIWLKKLDLADVQPKAVLHFNHYDQLIAAAVAGQGVALGRSVLLAEHLASRRLLPMACGYRHVSQRAYFLVAASGDPRPEVRLLSDWLRVEAFASQR</sequence>
<evidence type="ECO:0000256" key="1">
    <source>
        <dbReference type="ARBA" id="ARBA00009437"/>
    </source>
</evidence>
<keyword evidence="2" id="KW-0805">Transcription regulation</keyword>
<dbReference type="Gene3D" id="1.10.10.10">
    <property type="entry name" value="Winged helix-like DNA-binding domain superfamily/Winged helix DNA-binding domain"/>
    <property type="match status" value="1"/>
</dbReference>
<keyword evidence="7" id="KW-1185">Reference proteome</keyword>
<dbReference type="InterPro" id="IPR000847">
    <property type="entry name" value="LysR_HTH_N"/>
</dbReference>
<evidence type="ECO:0000256" key="2">
    <source>
        <dbReference type="ARBA" id="ARBA00023015"/>
    </source>
</evidence>
<dbReference type="InterPro" id="IPR058163">
    <property type="entry name" value="LysR-type_TF_proteobact-type"/>
</dbReference>
<evidence type="ECO:0000256" key="4">
    <source>
        <dbReference type="ARBA" id="ARBA00023163"/>
    </source>
</evidence>
<dbReference type="Pfam" id="PF00126">
    <property type="entry name" value="HTH_1"/>
    <property type="match status" value="1"/>
</dbReference>
<dbReference type="SUPFAM" id="SSF53850">
    <property type="entry name" value="Periplasmic binding protein-like II"/>
    <property type="match status" value="1"/>
</dbReference>
<dbReference type="PANTHER" id="PTHR30537">
    <property type="entry name" value="HTH-TYPE TRANSCRIPTIONAL REGULATOR"/>
    <property type="match status" value="1"/>
</dbReference>
<keyword evidence="3" id="KW-0238">DNA-binding</keyword>
<keyword evidence="4" id="KW-0804">Transcription</keyword>
<dbReference type="EMBL" id="BSPX01000028">
    <property type="protein sequence ID" value="GLT22591.1"/>
    <property type="molecule type" value="Genomic_DNA"/>
</dbReference>
<gene>
    <name evidence="6" type="ORF">GCM10007933_20510</name>
</gene>
<dbReference type="PROSITE" id="PS50931">
    <property type="entry name" value="HTH_LYSR"/>
    <property type="match status" value="1"/>
</dbReference>
<dbReference type="InterPro" id="IPR005119">
    <property type="entry name" value="LysR_subst-bd"/>
</dbReference>
<dbReference type="InterPro" id="IPR036390">
    <property type="entry name" value="WH_DNA-bd_sf"/>
</dbReference>
<comment type="caution">
    <text evidence="6">The sequence shown here is derived from an EMBL/GenBank/DDBJ whole genome shotgun (WGS) entry which is preliminary data.</text>
</comment>